<dbReference type="Gene3D" id="2.120.10.80">
    <property type="entry name" value="Kelch-type beta propeller"/>
    <property type="match status" value="2"/>
</dbReference>
<dbReference type="InterPro" id="IPR011043">
    <property type="entry name" value="Gal_Oxase/kelch_b-propeller"/>
</dbReference>
<organism evidence="1 2">
    <name type="scientific">Reticulomyxa filosa</name>
    <dbReference type="NCBI Taxonomy" id="46433"/>
    <lineage>
        <taxon>Eukaryota</taxon>
        <taxon>Sar</taxon>
        <taxon>Rhizaria</taxon>
        <taxon>Retaria</taxon>
        <taxon>Foraminifera</taxon>
        <taxon>Monothalamids</taxon>
        <taxon>Reticulomyxidae</taxon>
        <taxon>Reticulomyxa</taxon>
    </lineage>
</organism>
<proteinExistence type="predicted"/>
<name>X6P311_RETFI</name>
<sequence length="382" mass="44868">MGNRTTTQKSTNRQTEQKQTLTISTPFQSLKDLPTLLCESQCVLYKHEILICGGAYKRNCYSYHTLKNEYKLICEYPYDINLWGHCVIKLVDNKDSNKDSNKITLLSFGGNRSTKKFTLIMNYVSVWSDDNQMNKLNDYNRWIPFTDNQHHPIHIGRDDCYFGVTRAVIGGSNNHLLFIIYSYNNISVFNLNTFQFIRYDILPTKRAIIFLVLQEQETMKINGENKKKNYEMLLFVIMKDYQLNMMKITTLFNFINYLNYTYVHVNDFILFFGGYGWKDNTYATSKSVHKYSIQENKWITFEHTLPVPLYGRFGILNEDNTCIHIIGGNFEKSTAPTHMKTKVSEWRNASHLDGLMILTKLLLNIIKYNSRIKHKEKKKSEN</sequence>
<keyword evidence="2" id="KW-1185">Reference proteome</keyword>
<reference evidence="1 2" key="1">
    <citation type="journal article" date="2013" name="Curr. Biol.">
        <title>The Genome of the Foraminiferan Reticulomyxa filosa.</title>
        <authorList>
            <person name="Glockner G."/>
            <person name="Hulsmann N."/>
            <person name="Schleicher M."/>
            <person name="Noegel A.A."/>
            <person name="Eichinger L."/>
            <person name="Gallinger C."/>
            <person name="Pawlowski J."/>
            <person name="Sierra R."/>
            <person name="Euteneuer U."/>
            <person name="Pillet L."/>
            <person name="Moustafa A."/>
            <person name="Platzer M."/>
            <person name="Groth M."/>
            <person name="Szafranski K."/>
            <person name="Schliwa M."/>
        </authorList>
    </citation>
    <scope>NUCLEOTIDE SEQUENCE [LARGE SCALE GENOMIC DNA]</scope>
</reference>
<comment type="caution">
    <text evidence="1">The sequence shown here is derived from an EMBL/GenBank/DDBJ whole genome shotgun (WGS) entry which is preliminary data.</text>
</comment>
<gene>
    <name evidence="1" type="ORF">RFI_04655</name>
</gene>
<evidence type="ECO:0008006" key="3">
    <source>
        <dbReference type="Google" id="ProtNLM"/>
    </source>
</evidence>
<evidence type="ECO:0000313" key="1">
    <source>
        <dbReference type="EMBL" id="ETO32464.1"/>
    </source>
</evidence>
<dbReference type="SUPFAM" id="SSF50965">
    <property type="entry name" value="Galactose oxidase, central domain"/>
    <property type="match status" value="1"/>
</dbReference>
<dbReference type="AlphaFoldDB" id="X6P311"/>
<dbReference type="InterPro" id="IPR015915">
    <property type="entry name" value="Kelch-typ_b-propeller"/>
</dbReference>
<protein>
    <recommendedName>
        <fullName evidence="3">Kelch motif family protein</fullName>
    </recommendedName>
</protein>
<dbReference type="EMBL" id="ASPP01004187">
    <property type="protein sequence ID" value="ETO32464.1"/>
    <property type="molecule type" value="Genomic_DNA"/>
</dbReference>
<evidence type="ECO:0000313" key="2">
    <source>
        <dbReference type="Proteomes" id="UP000023152"/>
    </source>
</evidence>
<dbReference type="Proteomes" id="UP000023152">
    <property type="component" value="Unassembled WGS sequence"/>
</dbReference>
<accession>X6P311</accession>